<protein>
    <submittedName>
        <fullName evidence="2">Uncharacterized protein</fullName>
    </submittedName>
</protein>
<dbReference type="AlphaFoldDB" id="A0A402BEP7"/>
<dbReference type="EMBL" id="BIFT01000002">
    <property type="protein sequence ID" value="GCE29868.1"/>
    <property type="molecule type" value="Genomic_DNA"/>
</dbReference>
<evidence type="ECO:0000313" key="2">
    <source>
        <dbReference type="EMBL" id="GCE29868.1"/>
    </source>
</evidence>
<comment type="caution">
    <text evidence="2">The sequence shown here is derived from an EMBL/GenBank/DDBJ whole genome shotgun (WGS) entry which is preliminary data.</text>
</comment>
<sequence length="83" mass="9458">MLPDKTEHRSNVAYKEDGGSDYSNQGKDSRHETRLVEQESQQQVAYGWHKTLSQEEDAIIQGDKHMAGDQCLYSTPRLPQGHD</sequence>
<name>A0A402BEP7_9CHLR</name>
<keyword evidence="3" id="KW-1185">Reference proteome</keyword>
<feature type="compositionally biased region" description="Basic and acidic residues" evidence="1">
    <location>
        <begin position="1"/>
        <end position="18"/>
    </location>
</feature>
<reference evidence="3" key="1">
    <citation type="submission" date="2018-12" db="EMBL/GenBank/DDBJ databases">
        <title>Tengunoibacter tsumagoiensis gen. nov., sp. nov., Dictyobacter kobayashii sp. nov., D. alpinus sp. nov., and D. joshuensis sp. nov. and description of Dictyobacteraceae fam. nov. within the order Ktedonobacterales isolated from Tengu-no-mugimeshi.</title>
        <authorList>
            <person name="Wang C.M."/>
            <person name="Zheng Y."/>
            <person name="Sakai Y."/>
            <person name="Toyoda A."/>
            <person name="Minakuchi Y."/>
            <person name="Abe K."/>
            <person name="Yokota A."/>
            <person name="Yabe S."/>
        </authorList>
    </citation>
    <scope>NUCLEOTIDE SEQUENCE [LARGE SCALE GENOMIC DNA]</scope>
    <source>
        <strain evidence="3">Uno16</strain>
    </source>
</reference>
<feature type="compositionally biased region" description="Basic and acidic residues" evidence="1">
    <location>
        <begin position="27"/>
        <end position="37"/>
    </location>
</feature>
<feature type="region of interest" description="Disordered" evidence="1">
    <location>
        <begin position="1"/>
        <end position="41"/>
    </location>
</feature>
<accession>A0A402BEP7</accession>
<evidence type="ECO:0000256" key="1">
    <source>
        <dbReference type="SAM" id="MobiDB-lite"/>
    </source>
</evidence>
<organism evidence="2 3">
    <name type="scientific">Dictyobacter alpinus</name>
    <dbReference type="NCBI Taxonomy" id="2014873"/>
    <lineage>
        <taxon>Bacteria</taxon>
        <taxon>Bacillati</taxon>
        <taxon>Chloroflexota</taxon>
        <taxon>Ktedonobacteria</taxon>
        <taxon>Ktedonobacterales</taxon>
        <taxon>Dictyobacteraceae</taxon>
        <taxon>Dictyobacter</taxon>
    </lineage>
</organism>
<gene>
    <name evidence="2" type="ORF">KDA_53520</name>
</gene>
<proteinExistence type="predicted"/>
<evidence type="ECO:0000313" key="3">
    <source>
        <dbReference type="Proteomes" id="UP000287171"/>
    </source>
</evidence>
<dbReference type="Proteomes" id="UP000287171">
    <property type="component" value="Unassembled WGS sequence"/>
</dbReference>